<keyword evidence="2" id="KW-0808">Transferase</keyword>
<keyword evidence="3" id="KW-1185">Reference proteome</keyword>
<accession>A0A143C944</accession>
<dbReference type="InterPro" id="IPR050276">
    <property type="entry name" value="MshD_Acetyltransferase"/>
</dbReference>
<sequence>MSGLRIREMTLADCDPVAEIRVGGWRSAYQGLIPQSYLDGLSVEEDAERRRTYLSQGDGSAVNLVAEDACGELVGWACHGPYREGEVLTGEAELYAIYVHPRHVGQGAGRALLARSVAECSAAGHGRVLLWVLKENDRARRFYERAGFRADGAEEPFEVDGVAVPEVRYTRTLPR</sequence>
<evidence type="ECO:0000313" key="2">
    <source>
        <dbReference type="EMBL" id="AMW13944.1"/>
    </source>
</evidence>
<gene>
    <name evidence="2" type="ORF">A4E84_33290</name>
</gene>
<dbReference type="PROSITE" id="PS51186">
    <property type="entry name" value="GNAT"/>
    <property type="match status" value="1"/>
</dbReference>
<proteinExistence type="predicted"/>
<dbReference type="Proteomes" id="UP000076096">
    <property type="component" value="Chromosome"/>
</dbReference>
<reference evidence="3" key="1">
    <citation type="submission" date="2016-04" db="EMBL/GenBank/DDBJ databases">
        <authorList>
            <person name="Zhang B."/>
        </authorList>
    </citation>
    <scope>NUCLEOTIDE SEQUENCE [LARGE SCALE GENOMIC DNA]</scope>
    <source>
        <strain evidence="3">S10</strain>
    </source>
</reference>
<dbReference type="PANTHER" id="PTHR43617:SF2">
    <property type="entry name" value="UPF0039 PROTEIN SLL0451"/>
    <property type="match status" value="1"/>
</dbReference>
<evidence type="ECO:0000259" key="1">
    <source>
        <dbReference type="PROSITE" id="PS51186"/>
    </source>
</evidence>
<protein>
    <submittedName>
        <fullName evidence="2">Acetyltransferase</fullName>
    </submittedName>
</protein>
<dbReference type="CDD" id="cd04301">
    <property type="entry name" value="NAT_SF"/>
    <property type="match status" value="1"/>
</dbReference>
<dbReference type="STRING" id="1783515.A4E84_33290"/>
<dbReference type="AlphaFoldDB" id="A0A143C944"/>
<feature type="domain" description="N-acetyltransferase" evidence="1">
    <location>
        <begin position="4"/>
        <end position="174"/>
    </location>
</feature>
<name>A0A143C944_9ACTN</name>
<dbReference type="Gene3D" id="3.40.630.30">
    <property type="match status" value="1"/>
</dbReference>
<evidence type="ECO:0000313" key="3">
    <source>
        <dbReference type="Proteomes" id="UP000076096"/>
    </source>
</evidence>
<dbReference type="PANTHER" id="PTHR43617">
    <property type="entry name" value="L-AMINO ACID N-ACETYLTRANSFERASE"/>
    <property type="match status" value="1"/>
</dbReference>
<dbReference type="SUPFAM" id="SSF55729">
    <property type="entry name" value="Acyl-CoA N-acyltransferases (Nat)"/>
    <property type="match status" value="1"/>
</dbReference>
<organism evidence="2 3">
    <name type="scientific">Streptomyces qaidamensis</name>
    <dbReference type="NCBI Taxonomy" id="1783515"/>
    <lineage>
        <taxon>Bacteria</taxon>
        <taxon>Bacillati</taxon>
        <taxon>Actinomycetota</taxon>
        <taxon>Actinomycetes</taxon>
        <taxon>Kitasatosporales</taxon>
        <taxon>Streptomycetaceae</taxon>
        <taxon>Streptomyces</taxon>
        <taxon>Streptomyces aurantiacus group</taxon>
    </lineage>
</organism>
<dbReference type="GO" id="GO:0016747">
    <property type="term" value="F:acyltransferase activity, transferring groups other than amino-acyl groups"/>
    <property type="evidence" value="ECO:0007669"/>
    <property type="project" value="InterPro"/>
</dbReference>
<dbReference type="InterPro" id="IPR016181">
    <property type="entry name" value="Acyl_CoA_acyltransferase"/>
</dbReference>
<dbReference type="EMBL" id="CP015098">
    <property type="protein sequence ID" value="AMW13944.1"/>
    <property type="molecule type" value="Genomic_DNA"/>
</dbReference>
<dbReference type="RefSeq" id="WP_062930093.1">
    <property type="nucleotide sequence ID" value="NZ_CP015098.1"/>
</dbReference>
<dbReference type="KEGG" id="stsi:A4E84_33290"/>
<dbReference type="Pfam" id="PF00583">
    <property type="entry name" value="Acetyltransf_1"/>
    <property type="match status" value="1"/>
</dbReference>
<dbReference type="InterPro" id="IPR000182">
    <property type="entry name" value="GNAT_dom"/>
</dbReference>